<dbReference type="SUPFAM" id="SSF56281">
    <property type="entry name" value="Metallo-hydrolase/oxidoreductase"/>
    <property type="match status" value="1"/>
</dbReference>
<dbReference type="RefSeq" id="WP_015926728.1">
    <property type="nucleotide sequence ID" value="NC_011898.1"/>
</dbReference>
<dbReference type="InterPro" id="IPR052533">
    <property type="entry name" value="WalJ/YycJ-like"/>
</dbReference>
<evidence type="ECO:0000259" key="1">
    <source>
        <dbReference type="SMART" id="SM00849"/>
    </source>
</evidence>
<dbReference type="EMBL" id="CP001348">
    <property type="protein sequence ID" value="ACL77676.1"/>
    <property type="molecule type" value="Genomic_DNA"/>
</dbReference>
<dbReference type="PANTHER" id="PTHR47619:SF1">
    <property type="entry name" value="EXODEOXYRIBONUCLEASE WALJ"/>
    <property type="match status" value="1"/>
</dbReference>
<dbReference type="SMART" id="SM00849">
    <property type="entry name" value="Lactamase_B"/>
    <property type="match status" value="1"/>
</dbReference>
<evidence type="ECO:0000313" key="3">
    <source>
        <dbReference type="Proteomes" id="UP000001349"/>
    </source>
</evidence>
<name>B8I1P1_RUMCH</name>
<dbReference type="Gene3D" id="3.60.15.10">
    <property type="entry name" value="Ribonuclease Z/Hydroxyacylglutathione hydrolase-like"/>
    <property type="match status" value="1"/>
</dbReference>
<dbReference type="Pfam" id="PF12706">
    <property type="entry name" value="Lactamase_B_2"/>
    <property type="match status" value="1"/>
</dbReference>
<evidence type="ECO:0000313" key="2">
    <source>
        <dbReference type="EMBL" id="ACL77676.1"/>
    </source>
</evidence>
<reference evidence="2 3" key="1">
    <citation type="submission" date="2009-01" db="EMBL/GenBank/DDBJ databases">
        <title>Complete sequence of Clostridium cellulolyticum H10.</title>
        <authorList>
            <consortium name="US DOE Joint Genome Institute"/>
            <person name="Lucas S."/>
            <person name="Copeland A."/>
            <person name="Lapidus A."/>
            <person name="Glavina del Rio T."/>
            <person name="Dalin E."/>
            <person name="Tice H."/>
            <person name="Bruce D."/>
            <person name="Goodwin L."/>
            <person name="Pitluck S."/>
            <person name="Chertkov O."/>
            <person name="Saunders E."/>
            <person name="Brettin T."/>
            <person name="Detter J.C."/>
            <person name="Han C."/>
            <person name="Larimer F."/>
            <person name="Land M."/>
            <person name="Hauser L."/>
            <person name="Kyrpides N."/>
            <person name="Ivanova N."/>
            <person name="Zhou J."/>
            <person name="Richardson P."/>
        </authorList>
    </citation>
    <scope>NUCLEOTIDE SEQUENCE [LARGE SCALE GENOMIC DNA]</scope>
    <source>
        <strain evidence="3">ATCC 35319 / DSM 5812 / JCM 6584 / H10</strain>
    </source>
</reference>
<keyword evidence="3" id="KW-1185">Reference proteome</keyword>
<dbReference type="PANTHER" id="PTHR47619">
    <property type="entry name" value="METALLO-HYDROLASE YYCJ-RELATED"/>
    <property type="match status" value="1"/>
</dbReference>
<protein>
    <submittedName>
        <fullName evidence="2">Beta-lactamase domain protein</fullName>
    </submittedName>
</protein>
<dbReference type="InterPro" id="IPR036866">
    <property type="entry name" value="RibonucZ/Hydroxyglut_hydro"/>
</dbReference>
<gene>
    <name evidence="2" type="ordered locus">Ccel_3388</name>
</gene>
<feature type="domain" description="Metallo-beta-lactamase" evidence="1">
    <location>
        <begin position="12"/>
        <end position="190"/>
    </location>
</feature>
<dbReference type="KEGG" id="cce:Ccel_3388"/>
<dbReference type="Proteomes" id="UP000001349">
    <property type="component" value="Chromosome"/>
</dbReference>
<proteinExistence type="predicted"/>
<dbReference type="eggNOG" id="COG1235">
    <property type="taxonomic scope" value="Bacteria"/>
</dbReference>
<dbReference type="OrthoDB" id="9781189at2"/>
<dbReference type="InterPro" id="IPR001279">
    <property type="entry name" value="Metallo-B-lactamas"/>
</dbReference>
<organism evidence="2 3">
    <name type="scientific">Ruminiclostridium cellulolyticum (strain ATCC 35319 / DSM 5812 / JCM 6584 / H10)</name>
    <name type="common">Clostridium cellulolyticum</name>
    <dbReference type="NCBI Taxonomy" id="394503"/>
    <lineage>
        <taxon>Bacteria</taxon>
        <taxon>Bacillati</taxon>
        <taxon>Bacillota</taxon>
        <taxon>Clostridia</taxon>
        <taxon>Eubacteriales</taxon>
        <taxon>Oscillospiraceae</taxon>
        <taxon>Ruminiclostridium</taxon>
    </lineage>
</organism>
<sequence length="263" mass="28745">MVKFCSLYSGSSGNALFIGTEKTKILIDAGLSGKKILEALCSIGEKPEELSAILISHEHVDHVRGAGILSRKVDIPIYANESTWCAMENGIGPVKLENKVAFSTGEEFEIGDICIRPFAIPHDAAEPVGFNFFADGKRITTATDIGHMSDELLDSIVGNDLVLLESNHDIEMLKVGPYPWPLKKRILGDHGHLSNENAAKVITYLAEKGCSRFILGHLSSENNFPELAYQTTYNALNEKKIAVGSDVELEVALRDRVGHINKI</sequence>
<accession>B8I1P1</accession>
<dbReference type="AlphaFoldDB" id="B8I1P1"/>
<dbReference type="HOGENOM" id="CLU_073253_0_0_9"/>
<dbReference type="STRING" id="394503.Ccel_3388"/>